<evidence type="ECO:0000259" key="2">
    <source>
        <dbReference type="Pfam" id="PF20155"/>
    </source>
</evidence>
<gene>
    <name evidence="3" type="ORF">COC69_05720</name>
</gene>
<sequence length="981" mass="103091">MEVFKLFGTLGLKGASDVDKQLDGTVGKAQGAGTKLTAAAVAIGTAVGNLVVKGAAAITANVGDAMKSSDALQKYASTMKFAGFKDSEINSSRNAFKKYADDTVYDLDTITNTGAQLAANGIKNFQSLTTSAGNLNAVAGGNAETFKSVAMTMTQTAGAGKLTTENWNQLADAIPGASGMLQKAMKDNGAYTGNFREAMEKGQITSEEFNQAIEQLGSKPIAVEAAKSTATFEGAIGNLQATVTTGLMNIIDAFGKGGMTNAITGFGNGVGKAFDGAVQWIGKAKQFMSDLWQKMQENGAISAFQGGFNNVKAAIDQAVNIAKNFFSSISGGASQKQVIDNIGNAVKGVGDFVQDVTGKMSDFLGWFSKGGAGVDALKAAVVGLTGAWTAYKVITGALQIIETARNTIMKLMLSYSAAAAIKTGALTVAQGAQMAMTEGSTAAFALFNAVLNGNPIGLIITAIVALVAALAFFFTKTETGRKIWSSFIDWLKGAWESVSQFFSGLWDGIVQMFDSAVDSVQGAWRGVSEFFTGLWNSIGQVFNSAVSAISAVVTPAFNAIATGIQVAMNLIWSIIQIAWQLVKVAVELVVGGLVAYIKFSFETWATIITTVMNIIKNIIMTVWNFISPFVMGVVNGIKNTITTVWNAIQSVVSTAMNGIKAVISTVWNAIQSTISTVMTAIKSVIMSIWNAISPFVTTAVNGIKNTVTTVWNAIKLAITTVMNAVKSVITTVWDSVKSTVTTVVNAIKNTIQTVFNTIKSVTTSIFNAVKSTITSVWNSIKSTISSVVNAISSTISSVFNSIKSTISNVVNSIKSTVTSVFNGIKSAMTAPIEAAKSVISGIVNAIKGLFNFKISFPPISIPKIPMPHFKISGEFNPLKGQIPSIGVDWYAKGGIMNGATLFGMNGNNLMMGGEAGREAILPLNKETLGQIGDQIVASTDGMGSGGMVFNQYNYSPENMTPREAAKYAKQAGKDMLKLLNK</sequence>
<dbReference type="Proteomes" id="UP000224203">
    <property type="component" value="Unassembled WGS sequence"/>
</dbReference>
<dbReference type="AlphaFoldDB" id="A0A9X7CR86"/>
<feature type="domain" description="Tape measure protein N-terminal" evidence="2">
    <location>
        <begin position="65"/>
        <end position="250"/>
    </location>
</feature>
<feature type="transmembrane region" description="Helical" evidence="1">
    <location>
        <begin position="541"/>
        <end position="564"/>
    </location>
</feature>
<feature type="transmembrane region" description="Helical" evidence="1">
    <location>
        <begin position="604"/>
        <end position="626"/>
    </location>
</feature>
<dbReference type="Gene3D" id="1.20.120.20">
    <property type="entry name" value="Apolipoprotein"/>
    <property type="match status" value="3"/>
</dbReference>
<feature type="transmembrane region" description="Helical" evidence="1">
    <location>
        <begin position="456"/>
        <end position="475"/>
    </location>
</feature>
<protein>
    <recommendedName>
        <fullName evidence="2">Tape measure protein N-terminal domain-containing protein</fullName>
    </recommendedName>
</protein>
<name>A0A9X7CR86_BACCE</name>
<dbReference type="InterPro" id="IPR013491">
    <property type="entry name" value="Tape_meas_N"/>
</dbReference>
<dbReference type="EMBL" id="NULI01000033">
    <property type="protein sequence ID" value="PGS81628.1"/>
    <property type="molecule type" value="Genomic_DNA"/>
</dbReference>
<proteinExistence type="predicted"/>
<dbReference type="PANTHER" id="PTHR37813:SF1">
    <property type="entry name" value="FELS-2 PROPHAGE PROTEIN"/>
    <property type="match status" value="1"/>
</dbReference>
<dbReference type="InterPro" id="IPR016024">
    <property type="entry name" value="ARM-type_fold"/>
</dbReference>
<keyword evidence="1" id="KW-0812">Transmembrane</keyword>
<dbReference type="PANTHER" id="PTHR37813">
    <property type="entry name" value="FELS-2 PROPHAGE PROTEIN"/>
    <property type="match status" value="1"/>
</dbReference>
<dbReference type="NCBIfam" id="TIGR02675">
    <property type="entry name" value="tape_meas_nterm"/>
    <property type="match status" value="1"/>
</dbReference>
<keyword evidence="1" id="KW-0472">Membrane</keyword>
<reference evidence="3 4" key="1">
    <citation type="submission" date="2017-09" db="EMBL/GenBank/DDBJ databases">
        <title>Large-scale bioinformatics analysis of Bacillus genomes uncovers conserved roles of natural products in bacterial physiology.</title>
        <authorList>
            <consortium name="Agbiome Team Llc"/>
            <person name="Bleich R.M."/>
            <person name="Grubbs K.J."/>
            <person name="Santa Maria K.C."/>
            <person name="Allen S.E."/>
            <person name="Farag S."/>
            <person name="Shank E.A."/>
            <person name="Bowers A."/>
        </authorList>
    </citation>
    <scope>NUCLEOTIDE SEQUENCE [LARGE SCALE GENOMIC DNA]</scope>
    <source>
        <strain evidence="3 4">AFS041711</strain>
    </source>
</reference>
<keyword evidence="1" id="KW-1133">Transmembrane helix</keyword>
<evidence type="ECO:0000313" key="3">
    <source>
        <dbReference type="EMBL" id="PGS81628.1"/>
    </source>
</evidence>
<organism evidence="3 4">
    <name type="scientific">Bacillus cereus</name>
    <dbReference type="NCBI Taxonomy" id="1396"/>
    <lineage>
        <taxon>Bacteria</taxon>
        <taxon>Bacillati</taxon>
        <taxon>Bacillota</taxon>
        <taxon>Bacilli</taxon>
        <taxon>Bacillales</taxon>
        <taxon>Bacillaceae</taxon>
        <taxon>Bacillus</taxon>
        <taxon>Bacillus cereus group</taxon>
    </lineage>
</organism>
<dbReference type="Pfam" id="PF20155">
    <property type="entry name" value="TMP_3"/>
    <property type="match status" value="1"/>
</dbReference>
<comment type="caution">
    <text evidence="3">The sequence shown here is derived from an EMBL/GenBank/DDBJ whole genome shotgun (WGS) entry which is preliminary data.</text>
</comment>
<dbReference type="SUPFAM" id="SSF48371">
    <property type="entry name" value="ARM repeat"/>
    <property type="match status" value="1"/>
</dbReference>
<dbReference type="RefSeq" id="WP_098782354.1">
    <property type="nucleotide sequence ID" value="NZ_NULI01000033.1"/>
</dbReference>
<evidence type="ECO:0000256" key="1">
    <source>
        <dbReference type="SAM" id="Phobius"/>
    </source>
</evidence>
<accession>A0A9X7CR86</accession>
<evidence type="ECO:0000313" key="4">
    <source>
        <dbReference type="Proteomes" id="UP000224203"/>
    </source>
</evidence>
<feature type="transmembrane region" description="Helical" evidence="1">
    <location>
        <begin position="570"/>
        <end position="597"/>
    </location>
</feature>